<dbReference type="EMBL" id="CP097508">
    <property type="protein sequence ID" value="URE10553.1"/>
    <property type="molecule type" value="Genomic_DNA"/>
</dbReference>
<reference evidence="2" key="1">
    <citation type="submission" date="2022-05" db="EMBL/GenBank/DDBJ databases">
        <title>The Musa troglodytarum L. genome provides insights into the mechanism of non-climacteric behaviour and enrichment of carotenoids.</title>
        <authorList>
            <person name="Wang J."/>
        </authorList>
    </citation>
    <scope>NUCLEOTIDE SEQUENCE</scope>
    <source>
        <tissue evidence="2">Leaf</tissue>
    </source>
</reference>
<accession>A0A9E7K8F9</accession>
<keyword evidence="3" id="KW-1185">Reference proteome</keyword>
<evidence type="ECO:0000256" key="1">
    <source>
        <dbReference type="SAM" id="MobiDB-lite"/>
    </source>
</evidence>
<feature type="compositionally biased region" description="Basic residues" evidence="1">
    <location>
        <begin position="42"/>
        <end position="55"/>
    </location>
</feature>
<dbReference type="OrthoDB" id="1436161at2759"/>
<evidence type="ECO:0000313" key="2">
    <source>
        <dbReference type="EMBL" id="URE10553.1"/>
    </source>
</evidence>
<sequence>MGMASDDAVVIQLANGTGGAERHHRQSAQPDRPRLRSLPHSPRVRPLHHQRRSGRNRLSVSYLKNLSVKVSTTPDGKVVDHFFITDGKELLHTKRRQDETCQKLNAALGESLYSCEIGLADSFQHGLPP</sequence>
<dbReference type="Proteomes" id="UP001055439">
    <property type="component" value="Chromosome 6"/>
</dbReference>
<gene>
    <name evidence="2" type="ORF">MUK42_03519</name>
</gene>
<protein>
    <submittedName>
        <fullName evidence="2">ACT domain containing protein</fullName>
    </submittedName>
</protein>
<evidence type="ECO:0000313" key="3">
    <source>
        <dbReference type="Proteomes" id="UP001055439"/>
    </source>
</evidence>
<name>A0A9E7K8F9_9LILI</name>
<organism evidence="2 3">
    <name type="scientific">Musa troglodytarum</name>
    <name type="common">fe'i banana</name>
    <dbReference type="NCBI Taxonomy" id="320322"/>
    <lineage>
        <taxon>Eukaryota</taxon>
        <taxon>Viridiplantae</taxon>
        <taxon>Streptophyta</taxon>
        <taxon>Embryophyta</taxon>
        <taxon>Tracheophyta</taxon>
        <taxon>Spermatophyta</taxon>
        <taxon>Magnoliopsida</taxon>
        <taxon>Liliopsida</taxon>
        <taxon>Zingiberales</taxon>
        <taxon>Musaceae</taxon>
        <taxon>Musa</taxon>
    </lineage>
</organism>
<feature type="region of interest" description="Disordered" evidence="1">
    <location>
        <begin position="15"/>
        <end position="58"/>
    </location>
</feature>
<proteinExistence type="predicted"/>
<dbReference type="AlphaFoldDB" id="A0A9E7K8F9"/>